<dbReference type="Gene3D" id="3.10.450.50">
    <property type="match status" value="1"/>
</dbReference>
<gene>
    <name evidence="3" type="ORF">BOA8489_02177</name>
</gene>
<keyword evidence="4" id="KW-1185">Reference proteome</keyword>
<dbReference type="Pfam" id="PF12680">
    <property type="entry name" value="SnoaL_2"/>
    <property type="match status" value="1"/>
</dbReference>
<evidence type="ECO:0000256" key="1">
    <source>
        <dbReference type="SAM" id="SignalP"/>
    </source>
</evidence>
<dbReference type="AlphaFoldDB" id="A0A238J1E9"/>
<dbReference type="SUPFAM" id="SSF54427">
    <property type="entry name" value="NTF2-like"/>
    <property type="match status" value="1"/>
</dbReference>
<feature type="chain" id="PRO_5013235002" evidence="1">
    <location>
        <begin position="23"/>
        <end position="140"/>
    </location>
</feature>
<accession>A0A238J1E9</accession>
<dbReference type="RefSeq" id="WP_217897946.1">
    <property type="nucleotide sequence ID" value="NZ_FXXQ01000007.1"/>
</dbReference>
<evidence type="ECO:0000259" key="2">
    <source>
        <dbReference type="Pfam" id="PF12680"/>
    </source>
</evidence>
<keyword evidence="1" id="KW-0732">Signal</keyword>
<organism evidence="3 4">
    <name type="scientific">Boseongicola aestuarii</name>
    <dbReference type="NCBI Taxonomy" id="1470561"/>
    <lineage>
        <taxon>Bacteria</taxon>
        <taxon>Pseudomonadati</taxon>
        <taxon>Pseudomonadota</taxon>
        <taxon>Alphaproteobacteria</taxon>
        <taxon>Rhodobacterales</taxon>
        <taxon>Paracoccaceae</taxon>
        <taxon>Boseongicola</taxon>
    </lineage>
</organism>
<reference evidence="3 4" key="1">
    <citation type="submission" date="2017-05" db="EMBL/GenBank/DDBJ databases">
        <authorList>
            <person name="Song R."/>
            <person name="Chenine A.L."/>
            <person name="Ruprecht R.M."/>
        </authorList>
    </citation>
    <scope>NUCLEOTIDE SEQUENCE [LARGE SCALE GENOMIC DNA]</scope>
    <source>
        <strain evidence="3 4">CECT 8489</strain>
    </source>
</reference>
<protein>
    <submittedName>
        <fullName evidence="3">SnoaL-like domain protein</fullName>
    </submittedName>
</protein>
<feature type="domain" description="SnoaL-like" evidence="2">
    <location>
        <begin position="35"/>
        <end position="129"/>
    </location>
</feature>
<dbReference type="EMBL" id="FXXQ01000007">
    <property type="protein sequence ID" value="SMX24062.1"/>
    <property type="molecule type" value="Genomic_DNA"/>
</dbReference>
<feature type="signal peptide" evidence="1">
    <location>
        <begin position="1"/>
        <end position="22"/>
    </location>
</feature>
<dbReference type="Proteomes" id="UP000201838">
    <property type="component" value="Unassembled WGS sequence"/>
</dbReference>
<evidence type="ECO:0000313" key="3">
    <source>
        <dbReference type="EMBL" id="SMX24062.1"/>
    </source>
</evidence>
<sequence>MKILKRAAALVMVCLFATQAFPGGHALSTEEVLNKHLTSFGAGDVDAIMEDYTEDSVIILQSGVLAGPDAIRGLFDALVAEFSKPGMTFSLDATHINEDVAFIVWHAETADNVYEYATDTFVIKDGKIRTQTVAFAASAK</sequence>
<proteinExistence type="predicted"/>
<evidence type="ECO:0000313" key="4">
    <source>
        <dbReference type="Proteomes" id="UP000201838"/>
    </source>
</evidence>
<dbReference type="InterPro" id="IPR032710">
    <property type="entry name" value="NTF2-like_dom_sf"/>
</dbReference>
<dbReference type="InterPro" id="IPR037401">
    <property type="entry name" value="SnoaL-like"/>
</dbReference>
<name>A0A238J1E9_9RHOB</name>